<dbReference type="AlphaFoldDB" id="A0A7C4NN95"/>
<dbReference type="InterPro" id="IPR005358">
    <property type="entry name" value="Puta_zinc/iron-chelating_dom"/>
</dbReference>
<evidence type="ECO:0000313" key="2">
    <source>
        <dbReference type="EMBL" id="HGQ65146.1"/>
    </source>
</evidence>
<dbReference type="PANTHER" id="PTHR35866:SF2">
    <property type="entry name" value="YKGJ FAMILY CYSTEINE CLUSTER PROTEIN"/>
    <property type="match status" value="1"/>
</dbReference>
<dbReference type="PANTHER" id="PTHR35866">
    <property type="entry name" value="PUTATIVE-RELATED"/>
    <property type="match status" value="1"/>
</dbReference>
<sequence length="157" mass="18377">MNRRPSDLLNFVDFGNICKSCNINCCKRFYAVLLPEEEGIFEHEFEVKTPLGKVKAIGSKNGSPCSYLDEKGLCKVYNIRPFDCRAWPIMLYYDFEKDEKVVYLDMDCPAARENKIPKELLDKIIEVIKGININKEWLKKYTLAPWPNNLKEITRFK</sequence>
<dbReference type="Pfam" id="PF03692">
    <property type="entry name" value="CxxCxxCC"/>
    <property type="match status" value="1"/>
</dbReference>
<organism evidence="2">
    <name type="scientific">Ignisphaera aggregans</name>
    <dbReference type="NCBI Taxonomy" id="334771"/>
    <lineage>
        <taxon>Archaea</taxon>
        <taxon>Thermoproteota</taxon>
        <taxon>Thermoprotei</taxon>
        <taxon>Desulfurococcales</taxon>
        <taxon>Desulfurococcaceae</taxon>
        <taxon>Ignisphaera</taxon>
    </lineage>
</organism>
<comment type="caution">
    <text evidence="2">The sequence shown here is derived from an EMBL/GenBank/DDBJ whole genome shotgun (WGS) entry which is preliminary data.</text>
</comment>
<proteinExistence type="predicted"/>
<evidence type="ECO:0000313" key="1">
    <source>
        <dbReference type="EMBL" id="HGQ36627.1"/>
    </source>
</evidence>
<name>A0A7C4NN95_9CREN</name>
<gene>
    <name evidence="2" type="ORF">ENU08_07875</name>
    <name evidence="1" type="ORF">ENU41_08160</name>
</gene>
<protein>
    <submittedName>
        <fullName evidence="2">YkgJ family cysteine cluster protein</fullName>
    </submittedName>
</protein>
<dbReference type="EMBL" id="DTBD01000070">
    <property type="protein sequence ID" value="HGQ65146.1"/>
    <property type="molecule type" value="Genomic_DNA"/>
</dbReference>
<reference evidence="2" key="1">
    <citation type="journal article" date="2020" name="mSystems">
        <title>Genome- and Community-Level Interaction Insights into Carbon Utilization and Element Cycling Functions of Hydrothermarchaeota in Hydrothermal Sediment.</title>
        <authorList>
            <person name="Zhou Z."/>
            <person name="Liu Y."/>
            <person name="Xu W."/>
            <person name="Pan J."/>
            <person name="Luo Z.H."/>
            <person name="Li M."/>
        </authorList>
    </citation>
    <scope>NUCLEOTIDE SEQUENCE [LARGE SCALE GENOMIC DNA]</scope>
    <source>
        <strain evidence="2">SpSt-637</strain>
        <strain evidence="1">SpSt-667</strain>
    </source>
</reference>
<dbReference type="EMBL" id="DTCK01000042">
    <property type="protein sequence ID" value="HGQ36627.1"/>
    <property type="molecule type" value="Genomic_DNA"/>
</dbReference>
<accession>A0A7C4NN95</accession>